<dbReference type="OrthoDB" id="693833at2759"/>
<dbReference type="EMBL" id="CAJGYO010000010">
    <property type="protein sequence ID" value="CAD6255501.1"/>
    <property type="molecule type" value="Genomic_DNA"/>
</dbReference>
<proteinExistence type="predicted"/>
<evidence type="ECO:0000313" key="2">
    <source>
        <dbReference type="EMBL" id="CAD6255501.1"/>
    </source>
</evidence>
<comment type="caution">
    <text evidence="2">The sequence shown here is derived from an EMBL/GenBank/DDBJ whole genome shotgun (WGS) entry which is preliminary data.</text>
</comment>
<feature type="region of interest" description="Disordered" evidence="1">
    <location>
        <begin position="1"/>
        <end position="63"/>
    </location>
</feature>
<dbReference type="Proteomes" id="UP000604825">
    <property type="component" value="Unassembled WGS sequence"/>
</dbReference>
<feature type="compositionally biased region" description="Polar residues" evidence="1">
    <location>
        <begin position="47"/>
        <end position="60"/>
    </location>
</feature>
<name>A0A811QHA9_9POAL</name>
<keyword evidence="3" id="KW-1185">Reference proteome</keyword>
<feature type="region of interest" description="Disordered" evidence="1">
    <location>
        <begin position="78"/>
        <end position="119"/>
    </location>
</feature>
<protein>
    <submittedName>
        <fullName evidence="2">Uncharacterized protein</fullName>
    </submittedName>
</protein>
<sequence>MPNFAPNTFNQTQFPTPPPPFNHSHYPQHSQPTHAMHNLNPFGGVGNLQQYAQRSPSYQGFQPLPNFSFPSGMFVGAGGGASSHGLDSATPQSQIRELELDEEKEDSSASSPNEERRAVRINYTEDKNLCLVSLSIKHSVDPIRGTDQSKEAYYNKIAEAFNSGLAEGAGRRSKGIAQKPLGKN</sequence>
<gene>
    <name evidence="2" type="ORF">NCGR_LOCUS39045</name>
</gene>
<feature type="compositionally biased region" description="Low complexity" evidence="1">
    <location>
        <begin position="1"/>
        <end position="14"/>
    </location>
</feature>
<accession>A0A811QHA9</accession>
<dbReference type="AlphaFoldDB" id="A0A811QHA9"/>
<reference evidence="2" key="1">
    <citation type="submission" date="2020-10" db="EMBL/GenBank/DDBJ databases">
        <authorList>
            <person name="Han B."/>
            <person name="Lu T."/>
            <person name="Zhao Q."/>
            <person name="Huang X."/>
            <person name="Zhao Y."/>
        </authorList>
    </citation>
    <scope>NUCLEOTIDE SEQUENCE</scope>
</reference>
<organism evidence="2 3">
    <name type="scientific">Miscanthus lutarioriparius</name>
    <dbReference type="NCBI Taxonomy" id="422564"/>
    <lineage>
        <taxon>Eukaryota</taxon>
        <taxon>Viridiplantae</taxon>
        <taxon>Streptophyta</taxon>
        <taxon>Embryophyta</taxon>
        <taxon>Tracheophyta</taxon>
        <taxon>Spermatophyta</taxon>
        <taxon>Magnoliopsida</taxon>
        <taxon>Liliopsida</taxon>
        <taxon>Poales</taxon>
        <taxon>Poaceae</taxon>
        <taxon>PACMAD clade</taxon>
        <taxon>Panicoideae</taxon>
        <taxon>Andropogonodae</taxon>
        <taxon>Andropogoneae</taxon>
        <taxon>Saccharinae</taxon>
        <taxon>Miscanthus</taxon>
    </lineage>
</organism>
<evidence type="ECO:0000256" key="1">
    <source>
        <dbReference type="SAM" id="MobiDB-lite"/>
    </source>
</evidence>
<evidence type="ECO:0000313" key="3">
    <source>
        <dbReference type="Proteomes" id="UP000604825"/>
    </source>
</evidence>